<gene>
    <name evidence="1" type="ORF">Harbringer_058</name>
</gene>
<reference evidence="1" key="1">
    <citation type="submission" date="2024-05" db="EMBL/GenBank/DDBJ databases">
        <authorList>
            <person name="Abreu G."/>
            <person name="Garcia E."/>
            <person name="Oliveira H."/>
        </authorList>
    </citation>
    <scope>NUCLEOTIDE SEQUENCE</scope>
</reference>
<protein>
    <submittedName>
        <fullName evidence="1">Uncharacterized protein</fullName>
    </submittedName>
</protein>
<accession>A0AAU8EJC8</accession>
<sequence>MRVRVSLPLGSWEAAFESYLKCLSEEFLSMFRHTGSCGFLCGAGRHLFPDCR</sequence>
<name>A0AAU8EJC8_9CAUD</name>
<proteinExistence type="predicted"/>
<evidence type="ECO:0000313" key="1">
    <source>
        <dbReference type="EMBL" id="XCG99306.1"/>
    </source>
</evidence>
<dbReference type="EMBL" id="PP854833">
    <property type="protein sequence ID" value="XCG99306.1"/>
    <property type="molecule type" value="Genomic_DNA"/>
</dbReference>
<organism evidence="1">
    <name type="scientific">Erwinia phage Harbringer</name>
    <dbReference type="NCBI Taxonomy" id="3158978"/>
    <lineage>
        <taxon>Viruses</taxon>
        <taxon>Duplodnaviria</taxon>
        <taxon>Heunggongvirae</taxon>
        <taxon>Uroviricota</taxon>
        <taxon>Caudoviricetes</taxon>
        <taxon>Andersonviridae</taxon>
        <taxon>Ounavirinae</taxon>
        <taxon>Kolesnikvirus</taxon>
    </lineage>
</organism>